<evidence type="ECO:0000313" key="1">
    <source>
        <dbReference type="EMBL" id="BBU43822.1"/>
    </source>
</evidence>
<evidence type="ECO:0000313" key="2">
    <source>
        <dbReference type="Proteomes" id="UP000464661"/>
    </source>
</evidence>
<dbReference type="AlphaFoldDB" id="A0A7U6M0P2"/>
<sequence>MHLLDGGEQLRDALFVTHVSGYGQGFTARCLYLFDHRLQWLYTAPGKDQAEAIFQQGEGDGAADAAACASDQCNFLMLAHVNTPGVSGRVSGLPGRAGAYAHVQFADAIDAGMQGVTRV</sequence>
<organism evidence="1 2">
    <name type="scientific">Pseudomonas putida</name>
    <name type="common">Arthrobacter siderocapsulatus</name>
    <dbReference type="NCBI Taxonomy" id="303"/>
    <lineage>
        <taxon>Bacteria</taxon>
        <taxon>Pseudomonadati</taxon>
        <taxon>Pseudomonadota</taxon>
        <taxon>Gammaproteobacteria</taxon>
        <taxon>Pseudomonadales</taxon>
        <taxon>Pseudomonadaceae</taxon>
        <taxon>Pseudomonas</taxon>
    </lineage>
</organism>
<gene>
    <name evidence="1" type="ORF">PPTS312_17370</name>
</gene>
<dbReference type="Proteomes" id="UP000464661">
    <property type="component" value="Chromosome"/>
</dbReference>
<protein>
    <submittedName>
        <fullName evidence="1">Uncharacterized protein</fullName>
    </submittedName>
</protein>
<name>A0A7U6M0P2_PSEPU</name>
<accession>A0A7U6M0P2</accession>
<proteinExistence type="predicted"/>
<reference evidence="1 2" key="1">
    <citation type="submission" date="2020-01" db="EMBL/GenBank/DDBJ databases">
        <title>Complete Genome Sequence of Pseudomonas putida Strain TS312, Harboring the HdtS type N-acyl-homoserine Lactone Synthase, Isolated from a Paper Mill.</title>
        <authorList>
            <person name="Hosoe A."/>
            <person name="Suenaga T."/>
            <person name="Sugi T."/>
            <person name="Izumi T."/>
            <person name="Nagai N."/>
            <person name="Terada A."/>
        </authorList>
    </citation>
    <scope>NUCLEOTIDE SEQUENCE [LARGE SCALE GENOMIC DNA]</scope>
    <source>
        <strain evidence="1 2">TS312</strain>
    </source>
</reference>
<dbReference type="EMBL" id="AP022324">
    <property type="protein sequence ID" value="BBU43822.1"/>
    <property type="molecule type" value="Genomic_DNA"/>
</dbReference>